<evidence type="ECO:0000256" key="1">
    <source>
        <dbReference type="SAM" id="MobiDB-lite"/>
    </source>
</evidence>
<dbReference type="Proteomes" id="UP000826656">
    <property type="component" value="Unassembled WGS sequence"/>
</dbReference>
<evidence type="ECO:0000313" key="3">
    <source>
        <dbReference type="Proteomes" id="UP000826656"/>
    </source>
</evidence>
<evidence type="ECO:0000313" key="2">
    <source>
        <dbReference type="EMBL" id="KAH0740966.1"/>
    </source>
</evidence>
<keyword evidence="3" id="KW-1185">Reference proteome</keyword>
<feature type="compositionally biased region" description="Polar residues" evidence="1">
    <location>
        <begin position="54"/>
        <end position="65"/>
    </location>
</feature>
<protein>
    <submittedName>
        <fullName evidence="2">Uncharacterized protein</fullName>
    </submittedName>
</protein>
<dbReference type="EMBL" id="JAIVGD010000026">
    <property type="protein sequence ID" value="KAH0740966.1"/>
    <property type="molecule type" value="Genomic_DNA"/>
</dbReference>
<organism evidence="2 3">
    <name type="scientific">Solanum tuberosum</name>
    <name type="common">Potato</name>
    <dbReference type="NCBI Taxonomy" id="4113"/>
    <lineage>
        <taxon>Eukaryota</taxon>
        <taxon>Viridiplantae</taxon>
        <taxon>Streptophyta</taxon>
        <taxon>Embryophyta</taxon>
        <taxon>Tracheophyta</taxon>
        <taxon>Spermatophyta</taxon>
        <taxon>Magnoliopsida</taxon>
        <taxon>eudicotyledons</taxon>
        <taxon>Gunneridae</taxon>
        <taxon>Pentapetalae</taxon>
        <taxon>asterids</taxon>
        <taxon>lamiids</taxon>
        <taxon>Solanales</taxon>
        <taxon>Solanaceae</taxon>
        <taxon>Solanoideae</taxon>
        <taxon>Solaneae</taxon>
        <taxon>Solanum</taxon>
    </lineage>
</organism>
<comment type="caution">
    <text evidence="2">The sequence shown here is derived from an EMBL/GenBank/DDBJ whole genome shotgun (WGS) entry which is preliminary data.</text>
</comment>
<feature type="region of interest" description="Disordered" evidence="1">
    <location>
        <begin position="28"/>
        <end position="92"/>
    </location>
</feature>
<accession>A0ABQ7U207</accession>
<name>A0ABQ7U207_SOLTU</name>
<gene>
    <name evidence="2" type="ORF">KY290_034009</name>
</gene>
<proteinExistence type="predicted"/>
<reference evidence="2 3" key="1">
    <citation type="journal article" date="2021" name="bioRxiv">
        <title>Chromosome-scale and haplotype-resolved genome assembly of a tetraploid potato cultivar.</title>
        <authorList>
            <person name="Sun H."/>
            <person name="Jiao W.-B."/>
            <person name="Krause K."/>
            <person name="Campoy J.A."/>
            <person name="Goel M."/>
            <person name="Folz-Donahue K."/>
            <person name="Kukat C."/>
            <person name="Huettel B."/>
            <person name="Schneeberger K."/>
        </authorList>
    </citation>
    <scope>NUCLEOTIDE SEQUENCE [LARGE SCALE GENOMIC DNA]</scope>
    <source>
        <strain evidence="2">SolTubOtavaFocal</strain>
        <tissue evidence="2">Leaves</tissue>
    </source>
</reference>
<sequence>MTNTSASPCDDVFRISIKKRNTEEVLKTSEKKKIVVEEPESDSETETMMKIDNYQDSSADASNNIESSEGKSDSEESSRDTSRDEDNPISSSICARDISGKLYDLATWLDEIVSSKDLCKIKDGSLSLL</sequence>
<feature type="compositionally biased region" description="Basic and acidic residues" evidence="1">
    <location>
        <begin position="68"/>
        <end position="86"/>
    </location>
</feature>